<feature type="region of interest" description="Disordered" evidence="1">
    <location>
        <begin position="385"/>
        <end position="421"/>
    </location>
</feature>
<dbReference type="InterPro" id="IPR056431">
    <property type="entry name" value="C2CD5_YbjQ-rel_dom"/>
</dbReference>
<dbReference type="GO" id="GO:0005886">
    <property type="term" value="C:plasma membrane"/>
    <property type="evidence" value="ECO:0007669"/>
    <property type="project" value="TreeGrafter"/>
</dbReference>
<gene>
    <name evidence="3" type="ORF">B4U80_03105</name>
</gene>
<dbReference type="PANTHER" id="PTHR37412:SF2">
    <property type="entry name" value="C2 DOMAIN-CONTAINING PROTEIN 5"/>
    <property type="match status" value="1"/>
</dbReference>
<comment type="caution">
    <text evidence="3">The sequence shown here is derived from an EMBL/GenBank/DDBJ whole genome shotgun (WGS) entry which is preliminary data.</text>
</comment>
<dbReference type="SUPFAM" id="SSF49562">
    <property type="entry name" value="C2 domain (Calcium/lipid-binding domain, CaLB)"/>
    <property type="match status" value="1"/>
</dbReference>
<dbReference type="PANTHER" id="PTHR37412">
    <property type="entry name" value="C2 DOMAIN-CONTAINING PROTEIN 5"/>
    <property type="match status" value="1"/>
</dbReference>
<keyword evidence="4" id="KW-1185">Reference proteome</keyword>
<dbReference type="Gene3D" id="2.60.40.150">
    <property type="entry name" value="C2 domain"/>
    <property type="match status" value="1"/>
</dbReference>
<organism evidence="3 4">
    <name type="scientific">Leptotrombidium deliense</name>
    <dbReference type="NCBI Taxonomy" id="299467"/>
    <lineage>
        <taxon>Eukaryota</taxon>
        <taxon>Metazoa</taxon>
        <taxon>Ecdysozoa</taxon>
        <taxon>Arthropoda</taxon>
        <taxon>Chelicerata</taxon>
        <taxon>Arachnida</taxon>
        <taxon>Acari</taxon>
        <taxon>Acariformes</taxon>
        <taxon>Trombidiformes</taxon>
        <taxon>Prostigmata</taxon>
        <taxon>Anystina</taxon>
        <taxon>Parasitengona</taxon>
        <taxon>Trombiculoidea</taxon>
        <taxon>Trombiculidae</taxon>
        <taxon>Leptotrombidium</taxon>
    </lineage>
</organism>
<dbReference type="GO" id="GO:0072659">
    <property type="term" value="P:protein localization to plasma membrane"/>
    <property type="evidence" value="ECO:0007669"/>
    <property type="project" value="TreeGrafter"/>
</dbReference>
<dbReference type="AlphaFoldDB" id="A0A443SQN1"/>
<evidence type="ECO:0000313" key="3">
    <source>
        <dbReference type="EMBL" id="RWS29792.1"/>
    </source>
</evidence>
<protein>
    <submittedName>
        <fullName evidence="3">C2 domain-containing protein 5-like isoform X6</fullName>
    </submittedName>
</protein>
<dbReference type="GO" id="GO:0005544">
    <property type="term" value="F:calcium-dependent phospholipid binding"/>
    <property type="evidence" value="ECO:0007669"/>
    <property type="project" value="InterPro"/>
</dbReference>
<proteinExistence type="predicted"/>
<dbReference type="InterPro" id="IPR038983">
    <property type="entry name" value="C2CD5"/>
</dbReference>
<feature type="compositionally biased region" description="Low complexity" evidence="1">
    <location>
        <begin position="409"/>
        <end position="421"/>
    </location>
</feature>
<dbReference type="PROSITE" id="PS50004">
    <property type="entry name" value="C2"/>
    <property type="match status" value="1"/>
</dbReference>
<dbReference type="Pfam" id="PF23028">
    <property type="entry name" value="YbjQ_3"/>
    <property type="match status" value="1"/>
</dbReference>
<evidence type="ECO:0000259" key="2">
    <source>
        <dbReference type="PROSITE" id="PS50004"/>
    </source>
</evidence>
<dbReference type="InterPro" id="IPR056430">
    <property type="entry name" value="C2CD5_YbjQ-like_dom"/>
</dbReference>
<accession>A0A443SQN1</accession>
<dbReference type="Pfam" id="PF23025">
    <property type="entry name" value="YbjQ_2"/>
    <property type="match status" value="3"/>
</dbReference>
<reference evidence="3 4" key="1">
    <citation type="journal article" date="2018" name="Gigascience">
        <title>Genomes of trombidid mites reveal novel predicted allergens and laterally-transferred genes associated with secondary metabolism.</title>
        <authorList>
            <person name="Dong X."/>
            <person name="Chaisiri K."/>
            <person name="Xia D."/>
            <person name="Armstrong S.D."/>
            <person name="Fang Y."/>
            <person name="Donnelly M.J."/>
            <person name="Kadowaki T."/>
            <person name="McGarry J.W."/>
            <person name="Darby A.C."/>
            <person name="Makepeace B.L."/>
        </authorList>
    </citation>
    <scope>NUCLEOTIDE SEQUENCE [LARGE SCALE GENOMIC DNA]</scope>
    <source>
        <strain evidence="3">UoL-UT</strain>
    </source>
</reference>
<dbReference type="GO" id="GO:0005509">
    <property type="term" value="F:calcium ion binding"/>
    <property type="evidence" value="ECO:0007669"/>
    <property type="project" value="TreeGrafter"/>
</dbReference>
<dbReference type="GO" id="GO:0090314">
    <property type="term" value="P:positive regulation of protein targeting to membrane"/>
    <property type="evidence" value="ECO:0007669"/>
    <property type="project" value="TreeGrafter"/>
</dbReference>
<dbReference type="Pfam" id="PF23128">
    <property type="entry name" value="YbjQ_4"/>
    <property type="match status" value="1"/>
</dbReference>
<dbReference type="InterPro" id="IPR035892">
    <property type="entry name" value="C2_domain_sf"/>
</dbReference>
<evidence type="ECO:0000256" key="1">
    <source>
        <dbReference type="SAM" id="MobiDB-lite"/>
    </source>
</evidence>
<dbReference type="Proteomes" id="UP000288716">
    <property type="component" value="Unassembled WGS sequence"/>
</dbReference>
<dbReference type="EMBL" id="NCKV01000770">
    <property type="protein sequence ID" value="RWS29792.1"/>
    <property type="molecule type" value="Genomic_DNA"/>
</dbReference>
<dbReference type="SMART" id="SM00239">
    <property type="entry name" value="C2"/>
    <property type="match status" value="1"/>
</dbReference>
<name>A0A443SQN1_9ACAR</name>
<dbReference type="CDD" id="cd08688">
    <property type="entry name" value="C2_KIAA0528-like"/>
    <property type="match status" value="1"/>
</dbReference>
<dbReference type="STRING" id="299467.A0A443SQN1"/>
<dbReference type="GO" id="GO:0065002">
    <property type="term" value="P:intracellular protein transmembrane transport"/>
    <property type="evidence" value="ECO:0007669"/>
    <property type="project" value="TreeGrafter"/>
</dbReference>
<dbReference type="GO" id="GO:0010828">
    <property type="term" value="P:positive regulation of D-glucose transmembrane transport"/>
    <property type="evidence" value="ECO:0007669"/>
    <property type="project" value="TreeGrafter"/>
</dbReference>
<dbReference type="OrthoDB" id="419768at2759"/>
<evidence type="ECO:0000313" key="4">
    <source>
        <dbReference type="Proteomes" id="UP000288716"/>
    </source>
</evidence>
<dbReference type="InterPro" id="IPR057815">
    <property type="entry name" value="C2CD5_C"/>
</dbReference>
<dbReference type="InterPro" id="IPR000008">
    <property type="entry name" value="C2_dom"/>
</dbReference>
<dbReference type="GO" id="GO:0031340">
    <property type="term" value="P:positive regulation of vesicle fusion"/>
    <property type="evidence" value="ECO:0007669"/>
    <property type="project" value="TreeGrafter"/>
</dbReference>
<feature type="domain" description="C2" evidence="2">
    <location>
        <begin position="1"/>
        <end position="106"/>
    </location>
</feature>
<sequence length="1123" mass="123764">MPGKVKVRILAGRNLPVMDKSSDTSDAFVEVKLGNTTYKTEVFRHSLNPYWNSEWFRFEADDEELQDEPLQIRIMDYDTYSANDAIGKVYIDLNPLLHKDSGHIMFGWFPIYDTMHGIRGEVHLAVKVDLFSDSNRYRQSSCGVRFFYSPGIPHGYSCQAILGFVEELVVNDDPEYQWIDKIRTPRASNEARQTLFSKLSGEVKRKIGLKALDLGGNSVIGYRQCFDLEGESGIVVRGIGTAVTLLKSDLTSYSRRHHNYGSTPTGEQLLVCKSALKRVASQPVSSLSRHNSVNSSFSVQHKVASSNESSNCATLQTTCDPLSIARFPTTNSNEDQSNNFTLPTACKGSSLLSSSPPDSIASPITPLTAPAGVYPISPLGASKLLTTSPKSNSMHRRGSSDPDLSTTPNCGSNQSSGSGSAGNKSFKFLISPEGIHLLEYPFITMKQLPVGLVQHIGGVVSSRSVKILDQINNPDDPETRDAWWMELRKEVRSHCRALGCNAVLGYSESTNICDEVVILSASAVSFCSISKLSLLLTLEKDKRDFDQNTPPTKLVSKMEYSYRNYIFCDNHHQAINCSLCHIPYTEKTTESTVPFPSSLTKCNICKKGKVPDVLFMTVEPPADIPITGIGCLIQARVCRYKRDSKGEQCAKEISDSLPFLEYELHRQLLSKLKVKGMNGLFGLTVQISVGDNLLIALATGTGAFISALQAPQPPQISSGKGVQTSKLNEIQKLIFESVSKNREHYGLTQSSNVQTIIEVTSCEKNVNVRNKDMNSNENINQSKVSLKIADPETPVVEKAEDLDAVSKGQVLLEVDDTEDADIISLMIDSDIPEGYEVCNTEIMPGLGHHYVCNLQTFSQVYRSKLNSSKQFGQQFDWILQSLFVKLRRLVPCCLTDLKFTVDLPETDLVQLTVMGSVVGLGSLPHVVGSGKSSLALPSHFGSSFRKRTMSSSDANEDLVFSMDEDSKNDSVDLNAKENTFFHTPPTEHSGIELTPLSFIPDGRIHYYLGNLDFFFIRESTSIRESGGLNGFMHSFLSEVFAIVRAHVASLGGNAMTALHLTQCVLLYNPHKNQSQCLINIAGDAVQVHYHNSKQNANISKIHAEMNANDAAVINEECETLSHL</sequence>
<dbReference type="InterPro" id="IPR037785">
    <property type="entry name" value="C2_C2CD5"/>
</dbReference>
<dbReference type="VEuPathDB" id="VectorBase:LDEU002246"/>
<dbReference type="Pfam" id="PF00168">
    <property type="entry name" value="C2"/>
    <property type="match status" value="1"/>
</dbReference>